<comment type="caution">
    <text evidence="2">The sequence shown here is derived from an EMBL/GenBank/DDBJ whole genome shotgun (WGS) entry which is preliminary data.</text>
</comment>
<accession>A0ABW5ESQ6</accession>
<reference evidence="3" key="1">
    <citation type="journal article" date="2019" name="Int. J. Syst. Evol. Microbiol.">
        <title>The Global Catalogue of Microorganisms (GCM) 10K type strain sequencing project: providing services to taxonomists for standard genome sequencing and annotation.</title>
        <authorList>
            <consortium name="The Broad Institute Genomics Platform"/>
            <consortium name="The Broad Institute Genome Sequencing Center for Infectious Disease"/>
            <person name="Wu L."/>
            <person name="Ma J."/>
        </authorList>
    </citation>
    <scope>NUCLEOTIDE SEQUENCE [LARGE SCALE GENOMIC DNA]</scope>
    <source>
        <strain evidence="3">CCUG 62793</strain>
    </source>
</reference>
<dbReference type="Proteomes" id="UP001597287">
    <property type="component" value="Unassembled WGS sequence"/>
</dbReference>
<evidence type="ECO:0000256" key="1">
    <source>
        <dbReference type="SAM" id="MobiDB-lite"/>
    </source>
</evidence>
<evidence type="ECO:0000313" key="3">
    <source>
        <dbReference type="Proteomes" id="UP001597287"/>
    </source>
</evidence>
<feature type="region of interest" description="Disordered" evidence="1">
    <location>
        <begin position="25"/>
        <end position="61"/>
    </location>
</feature>
<evidence type="ECO:0000313" key="2">
    <source>
        <dbReference type="EMBL" id="MFD2320943.1"/>
    </source>
</evidence>
<feature type="compositionally biased region" description="Acidic residues" evidence="1">
    <location>
        <begin position="37"/>
        <end position="46"/>
    </location>
</feature>
<proteinExistence type="predicted"/>
<sequence>MNIMQMLALAARDQHTERARMLGHLGPAISASPQAREEEDDEELDLEQIPHFLSSDHRRAA</sequence>
<protein>
    <submittedName>
        <fullName evidence="2">Uncharacterized protein</fullName>
    </submittedName>
</protein>
<keyword evidence="3" id="KW-1185">Reference proteome</keyword>
<dbReference type="EMBL" id="JBHUIG010000022">
    <property type="protein sequence ID" value="MFD2320943.1"/>
    <property type="molecule type" value="Genomic_DNA"/>
</dbReference>
<dbReference type="RefSeq" id="WP_380106478.1">
    <property type="nucleotide sequence ID" value="NZ_JBHSIH010000001.1"/>
</dbReference>
<organism evidence="2 3">
    <name type="scientific">Delftia deserti</name>
    <dbReference type="NCBI Taxonomy" id="1651218"/>
    <lineage>
        <taxon>Bacteria</taxon>
        <taxon>Pseudomonadati</taxon>
        <taxon>Pseudomonadota</taxon>
        <taxon>Betaproteobacteria</taxon>
        <taxon>Burkholderiales</taxon>
        <taxon>Comamonadaceae</taxon>
        <taxon>Delftia</taxon>
    </lineage>
</organism>
<name>A0ABW5ESQ6_9BURK</name>
<gene>
    <name evidence="2" type="ORF">ACFSPV_19760</name>
</gene>